<keyword evidence="6" id="KW-0464">Manganese</keyword>
<evidence type="ECO:0000256" key="2">
    <source>
        <dbReference type="ARBA" id="ARBA00009838"/>
    </source>
</evidence>
<evidence type="ECO:0000313" key="9">
    <source>
        <dbReference type="EMBL" id="KAK8556799.1"/>
    </source>
</evidence>
<sequence>MALTNSSRKMVLITLLLQFSSLMGNVCHSFTPSSNLLHQANPRASVGTSSYRPTVVRLSWTQKEGDTDLGAKTPKDVKITGIWYAQLDS</sequence>
<feature type="signal peptide" evidence="8">
    <location>
        <begin position="1"/>
        <end position="24"/>
    </location>
</feature>
<proteinExistence type="inferred from homology"/>
<evidence type="ECO:0000256" key="6">
    <source>
        <dbReference type="ARBA" id="ARBA00023211"/>
    </source>
</evidence>
<accession>A0ABR2EB88</accession>
<protein>
    <submittedName>
        <fullName evidence="9">Uncharacterized protein</fullName>
    </submittedName>
</protein>
<evidence type="ECO:0000256" key="1">
    <source>
        <dbReference type="ARBA" id="ARBA00004334"/>
    </source>
</evidence>
<evidence type="ECO:0000313" key="10">
    <source>
        <dbReference type="Proteomes" id="UP001472677"/>
    </source>
</evidence>
<comment type="caution">
    <text evidence="9">The sequence shown here is derived from an EMBL/GenBank/DDBJ whole genome shotgun (WGS) entry which is preliminary data.</text>
</comment>
<comment type="similarity">
    <text evidence="2">Belongs to the PsbO family.</text>
</comment>
<reference evidence="9 10" key="1">
    <citation type="journal article" date="2024" name="G3 (Bethesda)">
        <title>Genome assembly of Hibiscus sabdariffa L. provides insights into metabolisms of medicinal natural products.</title>
        <authorList>
            <person name="Kim T."/>
        </authorList>
    </citation>
    <scope>NUCLEOTIDE SEQUENCE [LARGE SCALE GENOMIC DNA]</scope>
    <source>
        <strain evidence="9">TK-2024</strain>
        <tissue evidence="9">Old leaves</tissue>
    </source>
</reference>
<keyword evidence="7" id="KW-0604">Photosystem II</keyword>
<evidence type="ECO:0000256" key="5">
    <source>
        <dbReference type="ARBA" id="ARBA00023136"/>
    </source>
</evidence>
<comment type="subcellular location">
    <subcellularLocation>
        <location evidence="1">Plastid</location>
        <location evidence="1">Chloroplast thylakoid membrane</location>
    </subcellularLocation>
</comment>
<keyword evidence="4" id="KW-0793">Thylakoid</keyword>
<evidence type="ECO:0000256" key="8">
    <source>
        <dbReference type="SAM" id="SignalP"/>
    </source>
</evidence>
<keyword evidence="3" id="KW-0602">Photosynthesis</keyword>
<dbReference type="Pfam" id="PF01716">
    <property type="entry name" value="MSP"/>
    <property type="match status" value="1"/>
</dbReference>
<dbReference type="SUPFAM" id="SSF56925">
    <property type="entry name" value="OMPA-like"/>
    <property type="match status" value="1"/>
</dbReference>
<keyword evidence="5" id="KW-0472">Membrane</keyword>
<dbReference type="Proteomes" id="UP001472677">
    <property type="component" value="Unassembled WGS sequence"/>
</dbReference>
<dbReference type="Gene3D" id="2.40.160.30">
    <property type="entry name" value="Photosystem II, cytochrome c-550 precursor"/>
    <property type="match status" value="1"/>
</dbReference>
<keyword evidence="8" id="KW-0732">Signal</keyword>
<evidence type="ECO:0000256" key="7">
    <source>
        <dbReference type="ARBA" id="ARBA00023276"/>
    </source>
</evidence>
<evidence type="ECO:0000256" key="4">
    <source>
        <dbReference type="ARBA" id="ARBA00023078"/>
    </source>
</evidence>
<evidence type="ECO:0000256" key="3">
    <source>
        <dbReference type="ARBA" id="ARBA00022531"/>
    </source>
</evidence>
<dbReference type="EMBL" id="JBBPBM010000017">
    <property type="protein sequence ID" value="KAK8556799.1"/>
    <property type="molecule type" value="Genomic_DNA"/>
</dbReference>
<name>A0ABR2EB88_9ROSI</name>
<dbReference type="InterPro" id="IPR002628">
    <property type="entry name" value="PsbO"/>
</dbReference>
<feature type="chain" id="PRO_5047325114" evidence="8">
    <location>
        <begin position="25"/>
        <end position="89"/>
    </location>
</feature>
<organism evidence="9 10">
    <name type="scientific">Hibiscus sabdariffa</name>
    <name type="common">roselle</name>
    <dbReference type="NCBI Taxonomy" id="183260"/>
    <lineage>
        <taxon>Eukaryota</taxon>
        <taxon>Viridiplantae</taxon>
        <taxon>Streptophyta</taxon>
        <taxon>Embryophyta</taxon>
        <taxon>Tracheophyta</taxon>
        <taxon>Spermatophyta</taxon>
        <taxon>Magnoliopsida</taxon>
        <taxon>eudicotyledons</taxon>
        <taxon>Gunneridae</taxon>
        <taxon>Pentapetalae</taxon>
        <taxon>rosids</taxon>
        <taxon>malvids</taxon>
        <taxon>Malvales</taxon>
        <taxon>Malvaceae</taxon>
        <taxon>Malvoideae</taxon>
        <taxon>Hibiscus</taxon>
    </lineage>
</organism>
<keyword evidence="10" id="KW-1185">Reference proteome</keyword>
<dbReference type="InterPro" id="IPR011250">
    <property type="entry name" value="OMP/PagP_B-barrel"/>
</dbReference>
<gene>
    <name evidence="9" type="ORF">V6N12_003193</name>
</gene>